<evidence type="ECO:0008006" key="3">
    <source>
        <dbReference type="Google" id="ProtNLM"/>
    </source>
</evidence>
<name>A0ABQ2L5S1_9BACL</name>
<dbReference type="InterPro" id="IPR035903">
    <property type="entry name" value="HesB-like_dom_sf"/>
</dbReference>
<dbReference type="Gene3D" id="2.60.300.12">
    <property type="entry name" value="HesB-like domain"/>
    <property type="match status" value="1"/>
</dbReference>
<sequence>MMITDSAKAFIEQEMKKTGISSLRVLSSGQSCSCCGPGFLVKLGAAELNDRRCTVNGLEVVYEPHAVSFVESVTLDLLVDERGTGLVMQSEDRCTL</sequence>
<gene>
    <name evidence="1" type="ORF">GCM10010969_25590</name>
</gene>
<protein>
    <recommendedName>
        <fullName evidence="3">Adhesin</fullName>
    </recommendedName>
</protein>
<dbReference type="Proteomes" id="UP000606653">
    <property type="component" value="Unassembled WGS sequence"/>
</dbReference>
<keyword evidence="2" id="KW-1185">Reference proteome</keyword>
<comment type="caution">
    <text evidence="1">The sequence shown here is derived from an EMBL/GenBank/DDBJ whole genome shotgun (WGS) entry which is preliminary data.</text>
</comment>
<accession>A0ABQ2L5S1</accession>
<proteinExistence type="predicted"/>
<organism evidence="1 2">
    <name type="scientific">Saccharibacillus kuerlensis</name>
    <dbReference type="NCBI Taxonomy" id="459527"/>
    <lineage>
        <taxon>Bacteria</taxon>
        <taxon>Bacillati</taxon>
        <taxon>Bacillota</taxon>
        <taxon>Bacilli</taxon>
        <taxon>Bacillales</taxon>
        <taxon>Paenibacillaceae</taxon>
        <taxon>Saccharibacillus</taxon>
    </lineage>
</organism>
<dbReference type="RefSeq" id="WP_018976369.1">
    <property type="nucleotide sequence ID" value="NZ_BMLN01000006.1"/>
</dbReference>
<evidence type="ECO:0000313" key="2">
    <source>
        <dbReference type="Proteomes" id="UP000606653"/>
    </source>
</evidence>
<evidence type="ECO:0000313" key="1">
    <source>
        <dbReference type="EMBL" id="GGO02364.1"/>
    </source>
</evidence>
<reference evidence="2" key="1">
    <citation type="journal article" date="2019" name="Int. J. Syst. Evol. Microbiol.">
        <title>The Global Catalogue of Microorganisms (GCM) 10K type strain sequencing project: providing services to taxonomists for standard genome sequencing and annotation.</title>
        <authorList>
            <consortium name="The Broad Institute Genomics Platform"/>
            <consortium name="The Broad Institute Genome Sequencing Center for Infectious Disease"/>
            <person name="Wu L."/>
            <person name="Ma J."/>
        </authorList>
    </citation>
    <scope>NUCLEOTIDE SEQUENCE [LARGE SCALE GENOMIC DNA]</scope>
    <source>
        <strain evidence="2">CGMCC 1.6964</strain>
    </source>
</reference>
<dbReference type="EMBL" id="BMLN01000006">
    <property type="protein sequence ID" value="GGO02364.1"/>
    <property type="molecule type" value="Genomic_DNA"/>
</dbReference>
<dbReference type="SUPFAM" id="SSF89360">
    <property type="entry name" value="HesB-like domain"/>
    <property type="match status" value="1"/>
</dbReference>